<dbReference type="Proteomes" id="UP000675664">
    <property type="component" value="Unassembled WGS sequence"/>
</dbReference>
<keyword evidence="11" id="KW-1185">Reference proteome</keyword>
<evidence type="ECO:0000313" key="11">
    <source>
        <dbReference type="Proteomes" id="UP000675664"/>
    </source>
</evidence>
<dbReference type="GO" id="GO:0030170">
    <property type="term" value="F:pyridoxal phosphate binding"/>
    <property type="evidence" value="ECO:0007669"/>
    <property type="project" value="InterPro"/>
</dbReference>
<dbReference type="AlphaFoldDB" id="A0A8J8B264"/>
<dbReference type="InterPro" id="IPR015424">
    <property type="entry name" value="PyrdxlP-dep_Trfase"/>
</dbReference>
<comment type="cofactor">
    <cofactor evidence="1 9">
        <name>pyridoxal 5'-phosphate</name>
        <dbReference type="ChEBI" id="CHEBI:597326"/>
    </cofactor>
</comment>
<reference evidence="10" key="1">
    <citation type="submission" date="2021-04" db="EMBL/GenBank/DDBJ databases">
        <title>Sinoanaerobacter chloroacetimidivorans sp. nov., an obligate anaerobic bacterium isolated from anaerobic sludge.</title>
        <authorList>
            <person name="Bao Y."/>
        </authorList>
    </citation>
    <scope>NUCLEOTIDE SEQUENCE</scope>
    <source>
        <strain evidence="10">BAD-6</strain>
    </source>
</reference>
<proteinExistence type="inferred from homology"/>
<organism evidence="10 11">
    <name type="scientific">Sinanaerobacter chloroacetimidivorans</name>
    <dbReference type="NCBI Taxonomy" id="2818044"/>
    <lineage>
        <taxon>Bacteria</taxon>
        <taxon>Bacillati</taxon>
        <taxon>Bacillota</taxon>
        <taxon>Clostridia</taxon>
        <taxon>Peptostreptococcales</taxon>
        <taxon>Anaerovoracaceae</taxon>
        <taxon>Sinanaerobacter</taxon>
    </lineage>
</organism>
<dbReference type="InterPro" id="IPR015421">
    <property type="entry name" value="PyrdxlP-dep_Trfase_major"/>
</dbReference>
<dbReference type="InterPro" id="IPR000277">
    <property type="entry name" value="Cys/Met-Metab_PyrdxlP-dep_enz"/>
</dbReference>
<dbReference type="EC" id="4.4.1.2" evidence="4"/>
<dbReference type="FunFam" id="3.40.640.10:FF:000046">
    <property type="entry name" value="Cystathionine gamma-lyase"/>
    <property type="match status" value="1"/>
</dbReference>
<evidence type="ECO:0000256" key="8">
    <source>
        <dbReference type="PIRSR" id="PIRSR001434-2"/>
    </source>
</evidence>
<dbReference type="GO" id="GO:0005737">
    <property type="term" value="C:cytoplasm"/>
    <property type="evidence" value="ECO:0007669"/>
    <property type="project" value="TreeGrafter"/>
</dbReference>
<dbReference type="GO" id="GO:0016740">
    <property type="term" value="F:transferase activity"/>
    <property type="evidence" value="ECO:0007669"/>
    <property type="project" value="UniProtKB-KW"/>
</dbReference>
<dbReference type="GO" id="GO:0019346">
    <property type="term" value="P:transsulfuration"/>
    <property type="evidence" value="ECO:0007669"/>
    <property type="project" value="InterPro"/>
</dbReference>
<evidence type="ECO:0000256" key="2">
    <source>
        <dbReference type="ARBA" id="ARBA00009077"/>
    </source>
</evidence>
<evidence type="ECO:0000256" key="4">
    <source>
        <dbReference type="ARBA" id="ARBA00047175"/>
    </source>
</evidence>
<dbReference type="Gene3D" id="3.90.1150.10">
    <property type="entry name" value="Aspartate Aminotransferase, domain 1"/>
    <property type="match status" value="1"/>
</dbReference>
<protein>
    <recommendedName>
        <fullName evidence="4">homocysteine desulfhydrase</fullName>
        <ecNumber evidence="4">4.4.1.2</ecNumber>
    </recommendedName>
    <alternativeName>
        <fullName evidence="5">Homocysteine desulfhydrase</fullName>
    </alternativeName>
</protein>
<dbReference type="GO" id="GO:0047982">
    <property type="term" value="F:homocysteine desulfhydrase activity"/>
    <property type="evidence" value="ECO:0007669"/>
    <property type="project" value="UniProtKB-EC"/>
</dbReference>
<accession>A0A8J8B264</accession>
<evidence type="ECO:0000256" key="5">
    <source>
        <dbReference type="ARBA" id="ARBA00047199"/>
    </source>
</evidence>
<gene>
    <name evidence="10" type="ORF">KCX82_16395</name>
</gene>
<dbReference type="PANTHER" id="PTHR11808">
    <property type="entry name" value="TRANS-SULFURATION ENZYME FAMILY MEMBER"/>
    <property type="match status" value="1"/>
</dbReference>
<dbReference type="GO" id="GO:0018826">
    <property type="term" value="F:methionine gamma-lyase activity"/>
    <property type="evidence" value="ECO:0007669"/>
    <property type="project" value="UniProtKB-EC"/>
</dbReference>
<feature type="modified residue" description="N6-(pyridoxal phosphate)lysine" evidence="8">
    <location>
        <position position="212"/>
    </location>
</feature>
<evidence type="ECO:0000256" key="7">
    <source>
        <dbReference type="ARBA" id="ARBA00052699"/>
    </source>
</evidence>
<comment type="caution">
    <text evidence="10">The sequence shown here is derived from an EMBL/GenBank/DDBJ whole genome shotgun (WGS) entry which is preliminary data.</text>
</comment>
<comment type="catalytic activity">
    <reaction evidence="6">
        <text>L-homocysteine + H2O = 2-oxobutanoate + hydrogen sulfide + NH4(+) + H(+)</text>
        <dbReference type="Rhea" id="RHEA:14501"/>
        <dbReference type="ChEBI" id="CHEBI:15377"/>
        <dbReference type="ChEBI" id="CHEBI:15378"/>
        <dbReference type="ChEBI" id="CHEBI:16763"/>
        <dbReference type="ChEBI" id="CHEBI:28938"/>
        <dbReference type="ChEBI" id="CHEBI:29919"/>
        <dbReference type="ChEBI" id="CHEBI:58199"/>
        <dbReference type="EC" id="4.4.1.2"/>
    </reaction>
    <physiologicalReaction direction="left-to-right" evidence="6">
        <dbReference type="Rhea" id="RHEA:14502"/>
    </physiologicalReaction>
</comment>
<evidence type="ECO:0000256" key="3">
    <source>
        <dbReference type="ARBA" id="ARBA00022898"/>
    </source>
</evidence>
<dbReference type="Pfam" id="PF01053">
    <property type="entry name" value="Cys_Met_Meta_PP"/>
    <property type="match status" value="1"/>
</dbReference>
<keyword evidence="10" id="KW-0808">Transferase</keyword>
<dbReference type="SUPFAM" id="SSF53383">
    <property type="entry name" value="PLP-dependent transferases"/>
    <property type="match status" value="1"/>
</dbReference>
<dbReference type="InterPro" id="IPR054542">
    <property type="entry name" value="Cys_met_metab_PP"/>
</dbReference>
<evidence type="ECO:0000256" key="6">
    <source>
        <dbReference type="ARBA" id="ARBA00048780"/>
    </source>
</evidence>
<sequence length="396" mass="43727">MTARYYGNHFGFQTRAVHTGNDVDLGTGAIKRPITMANSYELPYDPSVLNWSGADKNLYTRNGGSNQQYLQEKIASLEGGEDCIVLASGVGALSGLFFSLLESGDHVIFSDITYIAVYRLLNELLNHKFNIETSIVDTSNVNAVKDAIRSNTKLIHIETPGNPTLKVSDIKAIAEIAHQNNALLSVDNTFASPYNQRPIELGADFSIESLTKFINGHGDAMGGSITGKKEYLEVIRAQAQVNLGATISPFNAWLIMRGAVSFPLRMRQHNENALAAAEFLERHPGIRFVAYPGLPSHPNHEVAKRQMNGGYGGVLSFGLHADHDTHNRFVSYLRVITSAVSLGHDESLIVFLGENDERQYLYPEEFHQGFFRFSVGIEDIEDILEDLRQALEKAGL</sequence>
<dbReference type="PROSITE" id="PS00868">
    <property type="entry name" value="CYS_MET_METAB_PP"/>
    <property type="match status" value="1"/>
</dbReference>
<evidence type="ECO:0000256" key="1">
    <source>
        <dbReference type="ARBA" id="ARBA00001933"/>
    </source>
</evidence>
<dbReference type="CDD" id="cd00614">
    <property type="entry name" value="CGS_like"/>
    <property type="match status" value="1"/>
</dbReference>
<evidence type="ECO:0000256" key="9">
    <source>
        <dbReference type="RuleBase" id="RU362118"/>
    </source>
</evidence>
<name>A0A8J8B264_9FIRM</name>
<dbReference type="EMBL" id="JAGSND010000013">
    <property type="protein sequence ID" value="MBR0599468.1"/>
    <property type="molecule type" value="Genomic_DNA"/>
</dbReference>
<dbReference type="RefSeq" id="WP_227019600.1">
    <property type="nucleotide sequence ID" value="NZ_JAGSND010000013.1"/>
</dbReference>
<comment type="similarity">
    <text evidence="2 9">Belongs to the trans-sulfuration enzymes family.</text>
</comment>
<reference evidence="10" key="2">
    <citation type="submission" date="2021-04" db="EMBL/GenBank/DDBJ databases">
        <authorList>
            <person name="Liu J."/>
        </authorList>
    </citation>
    <scope>NUCLEOTIDE SEQUENCE</scope>
    <source>
        <strain evidence="10">BAD-6</strain>
    </source>
</reference>
<keyword evidence="3 8" id="KW-0663">Pyridoxal phosphate</keyword>
<dbReference type="InterPro" id="IPR015422">
    <property type="entry name" value="PyrdxlP-dep_Trfase_small"/>
</dbReference>
<dbReference type="PIRSF" id="PIRSF001434">
    <property type="entry name" value="CGS"/>
    <property type="match status" value="1"/>
</dbReference>
<evidence type="ECO:0000313" key="10">
    <source>
        <dbReference type="EMBL" id="MBR0599468.1"/>
    </source>
</evidence>
<dbReference type="PANTHER" id="PTHR11808:SF80">
    <property type="entry name" value="CYSTATHIONINE GAMMA-LYASE"/>
    <property type="match status" value="1"/>
</dbReference>
<dbReference type="Gene3D" id="3.40.640.10">
    <property type="entry name" value="Type I PLP-dependent aspartate aminotransferase-like (Major domain)"/>
    <property type="match status" value="1"/>
</dbReference>
<comment type="catalytic activity">
    <reaction evidence="7">
        <text>L-methionine + H2O = methanethiol + 2-oxobutanoate + NH4(+)</text>
        <dbReference type="Rhea" id="RHEA:23800"/>
        <dbReference type="ChEBI" id="CHEBI:15377"/>
        <dbReference type="ChEBI" id="CHEBI:16007"/>
        <dbReference type="ChEBI" id="CHEBI:16763"/>
        <dbReference type="ChEBI" id="CHEBI:28938"/>
        <dbReference type="ChEBI" id="CHEBI:57844"/>
        <dbReference type="EC" id="4.4.1.11"/>
    </reaction>
    <physiologicalReaction direction="left-to-right" evidence="7">
        <dbReference type="Rhea" id="RHEA:23801"/>
    </physiologicalReaction>
</comment>